<keyword evidence="3" id="KW-0378">Hydrolase</keyword>
<dbReference type="Proteomes" id="UP001151699">
    <property type="component" value="Chromosome X"/>
</dbReference>
<dbReference type="Gene3D" id="3.90.1300.10">
    <property type="entry name" value="Amidase signature (AS) domain"/>
    <property type="match status" value="1"/>
</dbReference>
<evidence type="ECO:0000313" key="4">
    <source>
        <dbReference type="Proteomes" id="UP001151699"/>
    </source>
</evidence>
<organism evidence="3 4">
    <name type="scientific">Pseudolycoriella hygida</name>
    <dbReference type="NCBI Taxonomy" id="35572"/>
    <lineage>
        <taxon>Eukaryota</taxon>
        <taxon>Metazoa</taxon>
        <taxon>Ecdysozoa</taxon>
        <taxon>Arthropoda</taxon>
        <taxon>Hexapoda</taxon>
        <taxon>Insecta</taxon>
        <taxon>Pterygota</taxon>
        <taxon>Neoptera</taxon>
        <taxon>Endopterygota</taxon>
        <taxon>Diptera</taxon>
        <taxon>Nematocera</taxon>
        <taxon>Sciaroidea</taxon>
        <taxon>Sciaridae</taxon>
        <taxon>Pseudolycoriella</taxon>
    </lineage>
</organism>
<dbReference type="PIRSF" id="PIRSF001221">
    <property type="entry name" value="Amidase_fungi"/>
    <property type="match status" value="1"/>
</dbReference>
<feature type="domain" description="Amidase" evidence="2">
    <location>
        <begin position="88"/>
        <end position="523"/>
    </location>
</feature>
<dbReference type="Pfam" id="PF01425">
    <property type="entry name" value="Amidase"/>
    <property type="match status" value="1"/>
</dbReference>
<feature type="active site" description="Acyl-ester intermediate" evidence="1">
    <location>
        <position position="248"/>
    </location>
</feature>
<feature type="active site" description="Charge relay system" evidence="1">
    <location>
        <position position="149"/>
    </location>
</feature>
<dbReference type="GO" id="GO:0012505">
    <property type="term" value="C:endomembrane system"/>
    <property type="evidence" value="ECO:0007669"/>
    <property type="project" value="TreeGrafter"/>
</dbReference>
<dbReference type="OrthoDB" id="6428749at2759"/>
<feature type="active site" description="Charge relay system" evidence="1">
    <location>
        <position position="224"/>
    </location>
</feature>
<dbReference type="GO" id="GO:0016787">
    <property type="term" value="F:hydrolase activity"/>
    <property type="evidence" value="ECO:0007669"/>
    <property type="project" value="UniProtKB-KW"/>
</dbReference>
<dbReference type="SUPFAM" id="SSF75304">
    <property type="entry name" value="Amidase signature (AS) enzymes"/>
    <property type="match status" value="1"/>
</dbReference>
<comment type="caution">
    <text evidence="3">The sequence shown here is derived from an EMBL/GenBank/DDBJ whole genome shotgun (WGS) entry which is preliminary data.</text>
</comment>
<keyword evidence="4" id="KW-1185">Reference proteome</keyword>
<dbReference type="EMBL" id="WJQU01000003">
    <property type="protein sequence ID" value="KAJ6638531.1"/>
    <property type="molecule type" value="Genomic_DNA"/>
</dbReference>
<sequence>MEFPSNSIVRTTIYHLLKFVDEVMSYAMRRILRGAMVVFGWFVVPYSRISIFRTAKKKLPPIVNPLLEIPAVKLAKMIRNREVTSESAVQAYIDRCKEVNPILNAIVDERFEEALEEARTIDRDIANGIRTKEQMENQTPLLGIPVTIKESIAVLGLRNQGGRVFKEKRVAEEDAPCVKQIKKCGGIVLLVSNTPELCMCWETYNKVSGQTNNPYDNRRTPGGSSGGEAALLGSAASLIGLSSDIAGSARLPAMFTGIFGHKPTPYSVSYKGHIPNCSDSNFGDYFTIAPMARYACDLPLLLNCITDPNGTKLTPEKEVSVQDINFFFMNNDGPSGTTKPLSGDVKKAIDDVAKHFNAKSVKVDKLKWSLELAMSMMLRIENVETIYNKGIEGEPKKSIGAETIRYILGRSESIFPSVVVGHLQELVKLFPESRHNQLSKIASKLKQEFQELLGTNGVFIYPTFPDTAHYHYEIYHKLVDTSYMMVFNAIGLPVTNCMVRLDRNGLPIGIQVVTNPGQDHLVLTVAKAIESHFGGWVKPPVK</sequence>
<evidence type="ECO:0000313" key="3">
    <source>
        <dbReference type="EMBL" id="KAJ6638531.1"/>
    </source>
</evidence>
<gene>
    <name evidence="3" type="primary">FAAH2_5</name>
    <name evidence="3" type="ORF">Bhyg_11267</name>
</gene>
<proteinExistence type="predicted"/>
<dbReference type="InterPro" id="IPR036928">
    <property type="entry name" value="AS_sf"/>
</dbReference>
<dbReference type="InterPro" id="IPR023631">
    <property type="entry name" value="Amidase_dom"/>
</dbReference>
<protein>
    <submittedName>
        <fullName evidence="3">Fatty-acid amide hydrolase 2</fullName>
    </submittedName>
</protein>
<dbReference type="PANTHER" id="PTHR43372:SF2">
    <property type="entry name" value="IP13792P"/>
    <property type="match status" value="1"/>
</dbReference>
<dbReference type="AlphaFoldDB" id="A0A9Q0MV03"/>
<name>A0A9Q0MV03_9DIPT</name>
<accession>A0A9Q0MV03</accession>
<reference evidence="3" key="1">
    <citation type="submission" date="2022-07" db="EMBL/GenBank/DDBJ databases">
        <authorList>
            <person name="Trinca V."/>
            <person name="Uliana J.V.C."/>
            <person name="Torres T.T."/>
            <person name="Ward R.J."/>
            <person name="Monesi N."/>
        </authorList>
    </citation>
    <scope>NUCLEOTIDE SEQUENCE</scope>
    <source>
        <strain evidence="3">HSMRA1968</strain>
        <tissue evidence="3">Whole embryos</tissue>
    </source>
</reference>
<dbReference type="InterPro" id="IPR052739">
    <property type="entry name" value="FAAH2"/>
</dbReference>
<dbReference type="PANTHER" id="PTHR43372">
    <property type="entry name" value="FATTY-ACID AMIDE HYDROLASE"/>
    <property type="match status" value="1"/>
</dbReference>
<evidence type="ECO:0000259" key="2">
    <source>
        <dbReference type="Pfam" id="PF01425"/>
    </source>
</evidence>
<evidence type="ECO:0000256" key="1">
    <source>
        <dbReference type="PIRSR" id="PIRSR001221-1"/>
    </source>
</evidence>